<name>A0A4Y2BQL9_ARAVE</name>
<dbReference type="EMBL" id="BGPR01000094">
    <property type="protein sequence ID" value="GBL93576.1"/>
    <property type="molecule type" value="Genomic_DNA"/>
</dbReference>
<dbReference type="OrthoDB" id="775972at2759"/>
<evidence type="ECO:0000313" key="2">
    <source>
        <dbReference type="EMBL" id="GBL93576.1"/>
    </source>
</evidence>
<reference evidence="2 3" key="1">
    <citation type="journal article" date="2019" name="Sci. Rep.">
        <title>Orb-weaving spider Araneus ventricosus genome elucidates the spidroin gene catalogue.</title>
        <authorList>
            <person name="Kono N."/>
            <person name="Nakamura H."/>
            <person name="Ohtoshi R."/>
            <person name="Moran D.A.P."/>
            <person name="Shinohara A."/>
            <person name="Yoshida Y."/>
            <person name="Fujiwara M."/>
            <person name="Mori M."/>
            <person name="Tomita M."/>
            <person name="Arakawa K."/>
        </authorList>
    </citation>
    <scope>NUCLEOTIDE SEQUENCE [LARGE SCALE GENOMIC DNA]</scope>
</reference>
<dbReference type="GO" id="GO:0003676">
    <property type="term" value="F:nucleic acid binding"/>
    <property type="evidence" value="ECO:0007669"/>
    <property type="project" value="InterPro"/>
</dbReference>
<dbReference type="Pfam" id="PF00665">
    <property type="entry name" value="rve"/>
    <property type="match status" value="1"/>
</dbReference>
<dbReference type="PANTHER" id="PTHR37984">
    <property type="entry name" value="PROTEIN CBG26694"/>
    <property type="match status" value="1"/>
</dbReference>
<evidence type="ECO:0000259" key="1">
    <source>
        <dbReference type="PROSITE" id="PS50994"/>
    </source>
</evidence>
<feature type="domain" description="Integrase catalytic" evidence="1">
    <location>
        <begin position="83"/>
        <end position="197"/>
    </location>
</feature>
<dbReference type="InterPro" id="IPR012337">
    <property type="entry name" value="RNaseH-like_sf"/>
</dbReference>
<gene>
    <name evidence="2" type="ORF">AVEN_59753_1</name>
</gene>
<dbReference type="InterPro" id="IPR036397">
    <property type="entry name" value="RNaseH_sf"/>
</dbReference>
<protein>
    <recommendedName>
        <fullName evidence="1">Integrase catalytic domain-containing protein</fullName>
    </recommendedName>
</protein>
<accession>A0A4Y2BQL9</accession>
<dbReference type="PANTHER" id="PTHR37984:SF15">
    <property type="entry name" value="INTEGRASE CATALYTIC DOMAIN-CONTAINING PROTEIN"/>
    <property type="match status" value="1"/>
</dbReference>
<proteinExistence type="predicted"/>
<dbReference type="PROSITE" id="PS50994">
    <property type="entry name" value="INTEGRASE"/>
    <property type="match status" value="1"/>
</dbReference>
<dbReference type="GO" id="GO:0015074">
    <property type="term" value="P:DNA integration"/>
    <property type="evidence" value="ECO:0007669"/>
    <property type="project" value="InterPro"/>
</dbReference>
<dbReference type="AlphaFoldDB" id="A0A4Y2BQL9"/>
<evidence type="ECO:0000313" key="3">
    <source>
        <dbReference type="Proteomes" id="UP000499080"/>
    </source>
</evidence>
<dbReference type="Gene3D" id="3.30.420.10">
    <property type="entry name" value="Ribonuclease H-like superfamily/Ribonuclease H"/>
    <property type="match status" value="1"/>
</dbReference>
<dbReference type="SUPFAM" id="SSF53098">
    <property type="entry name" value="Ribonuclease H-like"/>
    <property type="match status" value="1"/>
</dbReference>
<sequence length="197" mass="22721">MLEGREFSIYTDQRSLTDAFKQKSDKCSPRQLRHLDFISQFSTYIRYVKGSENIVADALSRIEIHILLNLIEIQRHIKSPIGTFSLPDARFAHINIDLIGPLPPSDGYTYYMTIIDRFTRWPKVIPTKDITAETTSKALIHNWIPRFGCPVTITTDQGRNFDSHLFRHLNDILGTNRIRTTSYHPLSNGLVERFTGI</sequence>
<dbReference type="Proteomes" id="UP000499080">
    <property type="component" value="Unassembled WGS sequence"/>
</dbReference>
<keyword evidence="3" id="KW-1185">Reference proteome</keyword>
<comment type="caution">
    <text evidence="2">The sequence shown here is derived from an EMBL/GenBank/DDBJ whole genome shotgun (WGS) entry which is preliminary data.</text>
</comment>
<dbReference type="InterPro" id="IPR001584">
    <property type="entry name" value="Integrase_cat-core"/>
</dbReference>
<dbReference type="InterPro" id="IPR050951">
    <property type="entry name" value="Retrovirus_Pol_polyprotein"/>
</dbReference>
<organism evidence="2 3">
    <name type="scientific">Araneus ventricosus</name>
    <name type="common">Orbweaver spider</name>
    <name type="synonym">Epeira ventricosa</name>
    <dbReference type="NCBI Taxonomy" id="182803"/>
    <lineage>
        <taxon>Eukaryota</taxon>
        <taxon>Metazoa</taxon>
        <taxon>Ecdysozoa</taxon>
        <taxon>Arthropoda</taxon>
        <taxon>Chelicerata</taxon>
        <taxon>Arachnida</taxon>
        <taxon>Araneae</taxon>
        <taxon>Araneomorphae</taxon>
        <taxon>Entelegynae</taxon>
        <taxon>Araneoidea</taxon>
        <taxon>Araneidae</taxon>
        <taxon>Araneus</taxon>
    </lineage>
</organism>